<dbReference type="STRING" id="869212.Turpa_0946"/>
<comment type="subcellular location">
    <subcellularLocation>
        <location evidence="1">Endomembrane system</location>
        <topology evidence="1">Multi-pass membrane protein</topology>
    </subcellularLocation>
</comment>
<accession>I4B2T8</accession>
<dbReference type="RefSeq" id="WP_014802113.1">
    <property type="nucleotide sequence ID" value="NC_018020.1"/>
</dbReference>
<dbReference type="Proteomes" id="UP000006048">
    <property type="component" value="Chromosome"/>
</dbReference>
<evidence type="ECO:0000256" key="6">
    <source>
        <dbReference type="ARBA" id="ARBA00023136"/>
    </source>
</evidence>
<evidence type="ECO:0000256" key="3">
    <source>
        <dbReference type="ARBA" id="ARBA00022989"/>
    </source>
</evidence>
<gene>
    <name evidence="9" type="ordered locus">Turpa_0946</name>
</gene>
<dbReference type="Pfam" id="PF04116">
    <property type="entry name" value="FA_hydroxylase"/>
    <property type="match status" value="1"/>
</dbReference>
<evidence type="ECO:0000256" key="7">
    <source>
        <dbReference type="SAM" id="Phobius"/>
    </source>
</evidence>
<evidence type="ECO:0000313" key="9">
    <source>
        <dbReference type="EMBL" id="AFM11595.1"/>
    </source>
</evidence>
<dbReference type="GO" id="GO:0005506">
    <property type="term" value="F:iron ion binding"/>
    <property type="evidence" value="ECO:0007669"/>
    <property type="project" value="InterPro"/>
</dbReference>
<dbReference type="PANTHER" id="PTHR21624:SF1">
    <property type="entry name" value="ALKYLGLYCEROL MONOOXYGENASE"/>
    <property type="match status" value="1"/>
</dbReference>
<dbReference type="EMBL" id="CP002959">
    <property type="protein sequence ID" value="AFM11595.1"/>
    <property type="molecule type" value="Genomic_DNA"/>
</dbReference>
<keyword evidence="10" id="KW-1185">Reference proteome</keyword>
<sequence>MEQLIQYIEEEPTILAIPFYIITMGIENLVLWKQKRAYEVADTAASLSGGLGSLVVRFFWNFVFIWLLKLCYDAGPKHFESTPVWAAWIVLVVLDDFAFYWMHRLAHEIRFLWGTHVVHHSSQRYHLATALRQSWTAPIIETPFWLPVAFVGFPPHWILIQMSVSLLYQYWIHTETIRTLGPLEYVMNTPSHHRVHHGSNPEYIDTNYGGIFIIWDRLFKTFVPETLPVRYGLTKNLATHNWFKIQFHEFADMFRDAWRAPKLRQKLRQLFASPTALAKSE</sequence>
<reference evidence="9 10" key="1">
    <citation type="submission" date="2012-06" db="EMBL/GenBank/DDBJ databases">
        <title>The complete chromosome of genome of Turneriella parva DSM 21527.</title>
        <authorList>
            <consortium name="US DOE Joint Genome Institute (JGI-PGF)"/>
            <person name="Lucas S."/>
            <person name="Han J."/>
            <person name="Lapidus A."/>
            <person name="Bruce D."/>
            <person name="Goodwin L."/>
            <person name="Pitluck S."/>
            <person name="Peters L."/>
            <person name="Kyrpides N."/>
            <person name="Mavromatis K."/>
            <person name="Ivanova N."/>
            <person name="Mikhailova N."/>
            <person name="Chertkov O."/>
            <person name="Detter J.C."/>
            <person name="Tapia R."/>
            <person name="Han C."/>
            <person name="Land M."/>
            <person name="Hauser L."/>
            <person name="Markowitz V."/>
            <person name="Cheng J.-F."/>
            <person name="Hugenholtz P."/>
            <person name="Woyke T."/>
            <person name="Wu D."/>
            <person name="Gronow S."/>
            <person name="Wellnitz S."/>
            <person name="Brambilla E."/>
            <person name="Klenk H.-P."/>
            <person name="Eisen J.A."/>
        </authorList>
    </citation>
    <scope>NUCLEOTIDE SEQUENCE [LARGE SCALE GENOMIC DNA]</scope>
    <source>
        <strain evidence="10">ATCC BAA-1111 / DSM 21527 / NCTC 11395 / H</strain>
    </source>
</reference>
<keyword evidence="3 7" id="KW-1133">Transmembrane helix</keyword>
<dbReference type="PANTHER" id="PTHR21624">
    <property type="entry name" value="STEROL DESATURASE-RELATED PROTEIN"/>
    <property type="match status" value="1"/>
</dbReference>
<keyword evidence="4" id="KW-0560">Oxidoreductase</keyword>
<dbReference type="AlphaFoldDB" id="I4B2T8"/>
<keyword evidence="2 7" id="KW-0812">Transmembrane</keyword>
<evidence type="ECO:0000256" key="1">
    <source>
        <dbReference type="ARBA" id="ARBA00004127"/>
    </source>
</evidence>
<keyword evidence="6 7" id="KW-0472">Membrane</keyword>
<evidence type="ECO:0000256" key="2">
    <source>
        <dbReference type="ARBA" id="ARBA00022692"/>
    </source>
</evidence>
<organism evidence="9 10">
    <name type="scientific">Turneriella parva (strain ATCC BAA-1111 / DSM 21527 / NCTC 11395 / H)</name>
    <name type="common">Leptospira parva</name>
    <dbReference type="NCBI Taxonomy" id="869212"/>
    <lineage>
        <taxon>Bacteria</taxon>
        <taxon>Pseudomonadati</taxon>
        <taxon>Spirochaetota</taxon>
        <taxon>Spirochaetia</taxon>
        <taxon>Leptospirales</taxon>
        <taxon>Leptospiraceae</taxon>
        <taxon>Turneriella</taxon>
    </lineage>
</organism>
<evidence type="ECO:0000256" key="5">
    <source>
        <dbReference type="ARBA" id="ARBA00023098"/>
    </source>
</evidence>
<dbReference type="GO" id="GO:0008610">
    <property type="term" value="P:lipid biosynthetic process"/>
    <property type="evidence" value="ECO:0007669"/>
    <property type="project" value="InterPro"/>
</dbReference>
<evidence type="ECO:0000256" key="4">
    <source>
        <dbReference type="ARBA" id="ARBA00023002"/>
    </source>
</evidence>
<proteinExistence type="predicted"/>
<evidence type="ECO:0000313" key="10">
    <source>
        <dbReference type="Proteomes" id="UP000006048"/>
    </source>
</evidence>
<dbReference type="HOGENOM" id="CLU_033631_1_0_12"/>
<dbReference type="GO" id="GO:0012505">
    <property type="term" value="C:endomembrane system"/>
    <property type="evidence" value="ECO:0007669"/>
    <property type="project" value="UniProtKB-SubCell"/>
</dbReference>
<dbReference type="GO" id="GO:0006643">
    <property type="term" value="P:membrane lipid metabolic process"/>
    <property type="evidence" value="ECO:0007669"/>
    <property type="project" value="TreeGrafter"/>
</dbReference>
<feature type="transmembrane region" description="Helical" evidence="7">
    <location>
        <begin position="12"/>
        <end position="32"/>
    </location>
</feature>
<name>I4B2T8_TURPD</name>
<dbReference type="InterPro" id="IPR051689">
    <property type="entry name" value="Sterol_desaturase/TMEM195"/>
</dbReference>
<feature type="transmembrane region" description="Helical" evidence="7">
    <location>
        <begin position="85"/>
        <end position="102"/>
    </location>
</feature>
<dbReference type="GO" id="GO:0050479">
    <property type="term" value="F:glyceryl-ether monooxygenase activity"/>
    <property type="evidence" value="ECO:0007669"/>
    <property type="project" value="TreeGrafter"/>
</dbReference>
<evidence type="ECO:0000259" key="8">
    <source>
        <dbReference type="Pfam" id="PF04116"/>
    </source>
</evidence>
<dbReference type="InterPro" id="IPR006694">
    <property type="entry name" value="Fatty_acid_hydroxylase"/>
</dbReference>
<keyword evidence="5" id="KW-0443">Lipid metabolism</keyword>
<protein>
    <submittedName>
        <fullName evidence="9">Fatty acid hydroxylase</fullName>
    </submittedName>
</protein>
<dbReference type="GO" id="GO:0016020">
    <property type="term" value="C:membrane"/>
    <property type="evidence" value="ECO:0007669"/>
    <property type="project" value="GOC"/>
</dbReference>
<feature type="transmembrane region" description="Helical" evidence="7">
    <location>
        <begin position="44"/>
        <end position="65"/>
    </location>
</feature>
<feature type="domain" description="Fatty acid hydroxylase" evidence="8">
    <location>
        <begin position="88"/>
        <end position="221"/>
    </location>
</feature>
<dbReference type="KEGG" id="tpx:Turpa_0946"/>